<keyword evidence="2" id="KW-0217">Developmental protein</keyword>
<dbReference type="SMART" id="SM00353">
    <property type="entry name" value="HLH"/>
    <property type="match status" value="1"/>
</dbReference>
<dbReference type="GO" id="GO:0005634">
    <property type="term" value="C:nucleus"/>
    <property type="evidence" value="ECO:0007669"/>
    <property type="project" value="UniProtKB-SubCell"/>
</dbReference>
<evidence type="ECO:0000256" key="9">
    <source>
        <dbReference type="ARBA" id="ARBA00065083"/>
    </source>
</evidence>
<evidence type="ECO:0000256" key="10">
    <source>
        <dbReference type="ARBA" id="ARBA00071496"/>
    </source>
</evidence>
<reference evidence="14" key="1">
    <citation type="submission" date="2025-08" db="UniProtKB">
        <authorList>
            <consortium name="Ensembl"/>
        </authorList>
    </citation>
    <scope>IDENTIFICATION</scope>
</reference>
<dbReference type="AlphaFoldDB" id="A0A669Q498"/>
<dbReference type="GO" id="GO:0046983">
    <property type="term" value="F:protein dimerization activity"/>
    <property type="evidence" value="ECO:0007669"/>
    <property type="project" value="InterPro"/>
</dbReference>
<keyword evidence="8" id="KW-0539">Nucleus</keyword>
<evidence type="ECO:0000256" key="5">
    <source>
        <dbReference type="ARBA" id="ARBA00023015"/>
    </source>
</evidence>
<feature type="compositionally biased region" description="Gly residues" evidence="12">
    <location>
        <begin position="147"/>
        <end position="164"/>
    </location>
</feature>
<comment type="subunit">
    <text evidence="9">Heterodimer with TCF3/isoform E12.</text>
</comment>
<keyword evidence="15" id="KW-1185">Reference proteome</keyword>
<keyword evidence="3" id="KW-0221">Differentiation</keyword>
<dbReference type="CDD" id="cd11422">
    <property type="entry name" value="bHLH_TS_FIGLA"/>
    <property type="match status" value="1"/>
</dbReference>
<evidence type="ECO:0000313" key="15">
    <source>
        <dbReference type="Proteomes" id="UP000472261"/>
    </source>
</evidence>
<dbReference type="Pfam" id="PF00010">
    <property type="entry name" value="HLH"/>
    <property type="match status" value="1"/>
</dbReference>
<feature type="domain" description="BHLH" evidence="13">
    <location>
        <begin position="85"/>
        <end position="137"/>
    </location>
</feature>
<evidence type="ECO:0000256" key="11">
    <source>
        <dbReference type="ARBA" id="ARBA00076899"/>
    </source>
</evidence>
<dbReference type="Proteomes" id="UP000472261">
    <property type="component" value="Unplaced"/>
</dbReference>
<dbReference type="GO" id="GO:0000977">
    <property type="term" value="F:RNA polymerase II transcription regulatory region sequence-specific DNA binding"/>
    <property type="evidence" value="ECO:0007669"/>
    <property type="project" value="TreeGrafter"/>
</dbReference>
<sequence length="208" mass="22184">MGHLEALFRVFYRSCPACCFCPYSRVMGEQRGALGVLLPTPPPEVLGVVLSQQHGPLPHAAPITRLRRDPKGGYMAVGDPEGVLERRRVANAKERERIRNLNSGFSALKALVPLVPRDRRPSKADTLRAAAEYIRLLRAVLRDTGGLQDGAGGGQEVTPGGGGWPPCAPHPHPWGSQPCVGRLQAVSWDVGVDLGGCSFMGGGITHGV</sequence>
<protein>
    <recommendedName>
        <fullName evidence="10">Factor in the germline alpha</fullName>
    </recommendedName>
    <alternativeName>
        <fullName evidence="11">Transcription factor FIGa</fullName>
    </alternativeName>
</protein>
<keyword evidence="4" id="KW-0896">Oogenesis</keyword>
<dbReference type="Ensembl" id="ENSPCLT00000019301.1">
    <property type="protein sequence ID" value="ENSPCLP00000014605.1"/>
    <property type="gene ID" value="ENSPCLG00000011949.1"/>
</dbReference>
<dbReference type="PROSITE" id="PS50888">
    <property type="entry name" value="BHLH"/>
    <property type="match status" value="1"/>
</dbReference>
<evidence type="ECO:0000256" key="1">
    <source>
        <dbReference type="ARBA" id="ARBA00004123"/>
    </source>
</evidence>
<proteinExistence type="predicted"/>
<dbReference type="OMA" id="LAPDARX"/>
<evidence type="ECO:0000256" key="8">
    <source>
        <dbReference type="ARBA" id="ARBA00023242"/>
    </source>
</evidence>
<organism evidence="14 15">
    <name type="scientific">Phasianus colchicus</name>
    <name type="common">Common pheasant</name>
    <dbReference type="NCBI Taxonomy" id="9054"/>
    <lineage>
        <taxon>Eukaryota</taxon>
        <taxon>Metazoa</taxon>
        <taxon>Chordata</taxon>
        <taxon>Craniata</taxon>
        <taxon>Vertebrata</taxon>
        <taxon>Euteleostomi</taxon>
        <taxon>Archelosauria</taxon>
        <taxon>Archosauria</taxon>
        <taxon>Dinosauria</taxon>
        <taxon>Saurischia</taxon>
        <taxon>Theropoda</taxon>
        <taxon>Coelurosauria</taxon>
        <taxon>Aves</taxon>
        <taxon>Neognathae</taxon>
        <taxon>Galloanserae</taxon>
        <taxon>Galliformes</taxon>
        <taxon>Phasianidae</taxon>
        <taxon>Phasianinae</taxon>
        <taxon>Phasianus</taxon>
    </lineage>
</organism>
<dbReference type="Gene3D" id="4.10.280.10">
    <property type="entry name" value="Helix-loop-helix DNA-binding domain"/>
    <property type="match status" value="1"/>
</dbReference>
<dbReference type="SUPFAM" id="SSF47459">
    <property type="entry name" value="HLH, helix-loop-helix DNA-binding domain"/>
    <property type="match status" value="1"/>
</dbReference>
<evidence type="ECO:0000256" key="3">
    <source>
        <dbReference type="ARBA" id="ARBA00022782"/>
    </source>
</evidence>
<evidence type="ECO:0000259" key="13">
    <source>
        <dbReference type="PROSITE" id="PS50888"/>
    </source>
</evidence>
<evidence type="ECO:0000256" key="7">
    <source>
        <dbReference type="ARBA" id="ARBA00023163"/>
    </source>
</evidence>
<evidence type="ECO:0000256" key="6">
    <source>
        <dbReference type="ARBA" id="ARBA00023125"/>
    </source>
</evidence>
<dbReference type="PANTHER" id="PTHR23349">
    <property type="entry name" value="BASIC HELIX-LOOP-HELIX TRANSCRIPTION FACTOR, TWIST"/>
    <property type="match status" value="1"/>
</dbReference>
<dbReference type="GO" id="GO:0000981">
    <property type="term" value="F:DNA-binding transcription factor activity, RNA polymerase II-specific"/>
    <property type="evidence" value="ECO:0007669"/>
    <property type="project" value="TreeGrafter"/>
</dbReference>
<feature type="region of interest" description="Disordered" evidence="12">
    <location>
        <begin position="147"/>
        <end position="168"/>
    </location>
</feature>
<dbReference type="GO" id="GO:0048477">
    <property type="term" value="P:oogenesis"/>
    <property type="evidence" value="ECO:0007669"/>
    <property type="project" value="UniProtKB-KW"/>
</dbReference>
<accession>A0A669Q498</accession>
<keyword evidence="5" id="KW-0805">Transcription regulation</keyword>
<name>A0A669Q498_PHACC</name>
<dbReference type="InterPro" id="IPR036638">
    <property type="entry name" value="HLH_DNA-bd_sf"/>
</dbReference>
<dbReference type="FunFam" id="4.10.280.10:FF:000068">
    <property type="entry name" value="factor in the germline alpha"/>
    <property type="match status" value="1"/>
</dbReference>
<dbReference type="InterPro" id="IPR050283">
    <property type="entry name" value="E-box_TF_Regulators"/>
</dbReference>
<evidence type="ECO:0000256" key="12">
    <source>
        <dbReference type="SAM" id="MobiDB-lite"/>
    </source>
</evidence>
<reference evidence="14" key="2">
    <citation type="submission" date="2025-09" db="UniProtKB">
        <authorList>
            <consortium name="Ensembl"/>
        </authorList>
    </citation>
    <scope>IDENTIFICATION</scope>
</reference>
<dbReference type="InterPro" id="IPR011598">
    <property type="entry name" value="bHLH_dom"/>
</dbReference>
<comment type="subcellular location">
    <subcellularLocation>
        <location evidence="1">Nucleus</location>
    </subcellularLocation>
</comment>
<evidence type="ECO:0000256" key="2">
    <source>
        <dbReference type="ARBA" id="ARBA00022473"/>
    </source>
</evidence>
<keyword evidence="7" id="KW-0804">Transcription</keyword>
<keyword evidence="6" id="KW-0238">DNA-binding</keyword>
<evidence type="ECO:0000256" key="4">
    <source>
        <dbReference type="ARBA" id="ARBA00022943"/>
    </source>
</evidence>
<evidence type="ECO:0000313" key="14">
    <source>
        <dbReference type="Ensembl" id="ENSPCLP00000014605.1"/>
    </source>
</evidence>
<dbReference type="PANTHER" id="PTHR23349:SF57">
    <property type="entry name" value="FACTOR IN THE GERMLINE ALPHA"/>
    <property type="match status" value="1"/>
</dbReference>